<proteinExistence type="predicted"/>
<dbReference type="InParanoid" id="A0A165CAH7"/>
<dbReference type="AlphaFoldDB" id="A0A165CAH7"/>
<dbReference type="EMBL" id="KV426345">
    <property type="protein sequence ID" value="KZV82117.1"/>
    <property type="molecule type" value="Genomic_DNA"/>
</dbReference>
<feature type="compositionally biased region" description="Basic residues" evidence="1">
    <location>
        <begin position="126"/>
        <end position="138"/>
    </location>
</feature>
<protein>
    <submittedName>
        <fullName evidence="2">Uncharacterized protein</fullName>
    </submittedName>
</protein>
<accession>A0A165CAH7</accession>
<feature type="region of interest" description="Disordered" evidence="1">
    <location>
        <begin position="112"/>
        <end position="138"/>
    </location>
</feature>
<organism evidence="2 3">
    <name type="scientific">Exidia glandulosa HHB12029</name>
    <dbReference type="NCBI Taxonomy" id="1314781"/>
    <lineage>
        <taxon>Eukaryota</taxon>
        <taxon>Fungi</taxon>
        <taxon>Dikarya</taxon>
        <taxon>Basidiomycota</taxon>
        <taxon>Agaricomycotina</taxon>
        <taxon>Agaricomycetes</taxon>
        <taxon>Auriculariales</taxon>
        <taxon>Exidiaceae</taxon>
        <taxon>Exidia</taxon>
    </lineage>
</organism>
<evidence type="ECO:0000313" key="3">
    <source>
        <dbReference type="Proteomes" id="UP000077266"/>
    </source>
</evidence>
<sequence length="138" mass="15154">MYPTTACAQHSRLGTLFLLVLSSFGLRYVFFPALSSSPRSPHMYYMTVSAGSSAIGRQAASQLLKNWISSSSYQHERNTQTSRTVKATRLQASSFKDGVAVSVDSEACVHDSTRDEASSVTVQEHKLRRKTGPARHGK</sequence>
<evidence type="ECO:0000256" key="1">
    <source>
        <dbReference type="SAM" id="MobiDB-lite"/>
    </source>
</evidence>
<keyword evidence="3" id="KW-1185">Reference proteome</keyword>
<dbReference type="Proteomes" id="UP000077266">
    <property type="component" value="Unassembled WGS sequence"/>
</dbReference>
<evidence type="ECO:0000313" key="2">
    <source>
        <dbReference type="EMBL" id="KZV82117.1"/>
    </source>
</evidence>
<name>A0A165CAH7_EXIGL</name>
<reference evidence="2 3" key="1">
    <citation type="journal article" date="2016" name="Mol. Biol. Evol.">
        <title>Comparative Genomics of Early-Diverging Mushroom-Forming Fungi Provides Insights into the Origins of Lignocellulose Decay Capabilities.</title>
        <authorList>
            <person name="Nagy L.G."/>
            <person name="Riley R."/>
            <person name="Tritt A."/>
            <person name="Adam C."/>
            <person name="Daum C."/>
            <person name="Floudas D."/>
            <person name="Sun H."/>
            <person name="Yadav J.S."/>
            <person name="Pangilinan J."/>
            <person name="Larsson K.H."/>
            <person name="Matsuura K."/>
            <person name="Barry K."/>
            <person name="Labutti K."/>
            <person name="Kuo R."/>
            <person name="Ohm R.A."/>
            <person name="Bhattacharya S.S."/>
            <person name="Shirouzu T."/>
            <person name="Yoshinaga Y."/>
            <person name="Martin F.M."/>
            <person name="Grigoriev I.V."/>
            <person name="Hibbett D.S."/>
        </authorList>
    </citation>
    <scope>NUCLEOTIDE SEQUENCE [LARGE SCALE GENOMIC DNA]</scope>
    <source>
        <strain evidence="2 3">HHB12029</strain>
    </source>
</reference>
<gene>
    <name evidence="2" type="ORF">EXIGLDRAFT_355659</name>
</gene>